<sequence length="182" mass="20272">MTLLQYVEIVSSLVTLINSVMRPLIIITETSKCKQANRRKTKALFNETPVHHIEVVNAVLIKSQQKDKNPIQDIDEQIAREQVAPSMGLNEPISVLERIPILRLQQTEEPNLVPRANWSGPSNPGLVLGFVPSMRPDLVAQLNEVPSTEASVPFQAILISMQFQETSYPLKDPLRGGNSKEA</sequence>
<reference evidence="1" key="1">
    <citation type="journal article" date="2008" name="Science">
        <title>The Physcomitrella genome reveals evolutionary insights into the conquest of land by plants.</title>
        <authorList>
            <person name="Rensing S."/>
            <person name="Lang D."/>
            <person name="Zimmer A."/>
            <person name="Terry A."/>
            <person name="Salamov A."/>
            <person name="Shapiro H."/>
            <person name="Nishiyama T."/>
            <person name="Perroud P.-F."/>
            <person name="Lindquist E."/>
            <person name="Kamisugi Y."/>
            <person name="Tanahashi T."/>
            <person name="Sakakibara K."/>
            <person name="Fujita T."/>
            <person name="Oishi K."/>
            <person name="Shin-I T."/>
            <person name="Kuroki Y."/>
            <person name="Toyoda A."/>
            <person name="Suzuki Y."/>
            <person name="Hashimoto A."/>
            <person name="Yamaguchi K."/>
            <person name="Sugano A."/>
            <person name="Kohara Y."/>
            <person name="Fujiyama A."/>
            <person name="Anterola A."/>
            <person name="Aoki S."/>
            <person name="Ashton N."/>
            <person name="Barbazuk W.B."/>
            <person name="Barker E."/>
            <person name="Bennetzen J."/>
            <person name="Bezanilla M."/>
            <person name="Blankenship R."/>
            <person name="Cho S.H."/>
            <person name="Dutcher S."/>
            <person name="Estelle M."/>
            <person name="Fawcett J.A."/>
            <person name="Gundlach H."/>
            <person name="Hanada K."/>
            <person name="Heyl A."/>
            <person name="Hicks K.A."/>
            <person name="Hugh J."/>
            <person name="Lohr M."/>
            <person name="Mayer K."/>
            <person name="Melkozernov A."/>
            <person name="Murata T."/>
            <person name="Nelson D."/>
            <person name="Pils B."/>
            <person name="Prigge M."/>
            <person name="Reiss B."/>
            <person name="Renner T."/>
            <person name="Rombauts S."/>
            <person name="Rushton P."/>
            <person name="Sanderfoot A."/>
            <person name="Schween G."/>
            <person name="Shiu S.-H."/>
            <person name="Stueber K."/>
            <person name="Theodoulou F.L."/>
            <person name="Tu H."/>
            <person name="Van de Peer Y."/>
            <person name="Verrier P.J."/>
            <person name="Waters E."/>
            <person name="Wood A."/>
            <person name="Yang L."/>
            <person name="Cove D."/>
            <person name="Cuming A."/>
            <person name="Hasebe M."/>
            <person name="Lucas S."/>
            <person name="Mishler D.B."/>
            <person name="Reski R."/>
            <person name="Grigoriev I."/>
            <person name="Quatrano R.S."/>
            <person name="Boore J.L."/>
        </authorList>
    </citation>
    <scope>NUCLEOTIDE SEQUENCE [LARGE SCALE GENOMIC DNA]</scope>
</reference>
<dbReference type="EMBL" id="DS545359">
    <property type="protein sequence ID" value="EDQ49642.1"/>
    <property type="molecule type" value="Genomic_DNA"/>
</dbReference>
<gene>
    <name evidence="1" type="ORF">PHYPADRAFT_101557</name>
</gene>
<dbReference type="AlphaFoldDB" id="A9U3W4"/>
<organism>
    <name type="scientific">Physcomitrium patens</name>
    <name type="common">Spreading-leaved earth moss</name>
    <name type="synonym">Physcomitrella patens</name>
    <dbReference type="NCBI Taxonomy" id="3218"/>
    <lineage>
        <taxon>Eukaryota</taxon>
        <taxon>Viridiplantae</taxon>
        <taxon>Streptophyta</taxon>
        <taxon>Embryophyta</taxon>
        <taxon>Bryophyta</taxon>
        <taxon>Bryophytina</taxon>
        <taxon>Bryopsida</taxon>
        <taxon>Funariidae</taxon>
        <taxon>Funariales</taxon>
        <taxon>Funariaceae</taxon>
        <taxon>Physcomitrium</taxon>
    </lineage>
</organism>
<proteinExistence type="predicted"/>
<protein>
    <submittedName>
        <fullName evidence="1">Predicted protein</fullName>
    </submittedName>
</protein>
<name>A9U3W4_PHYPA</name>
<accession>A9U3W4</accession>
<evidence type="ECO:0000313" key="1">
    <source>
        <dbReference type="EMBL" id="EDQ49642.1"/>
    </source>
</evidence>